<feature type="domain" description="GGDEF" evidence="6">
    <location>
        <begin position="418"/>
        <end position="553"/>
    </location>
</feature>
<dbReference type="PROSITE" id="PS50885">
    <property type="entry name" value="HAMP"/>
    <property type="match status" value="1"/>
</dbReference>
<evidence type="ECO:0000256" key="4">
    <source>
        <dbReference type="SAM" id="Phobius"/>
    </source>
</evidence>
<dbReference type="NCBIfam" id="TIGR00254">
    <property type="entry name" value="GGDEF"/>
    <property type="match status" value="1"/>
</dbReference>
<accession>A0ABY1RYZ5</accession>
<evidence type="ECO:0000256" key="3">
    <source>
        <dbReference type="SAM" id="Coils"/>
    </source>
</evidence>
<evidence type="ECO:0000259" key="6">
    <source>
        <dbReference type="PROSITE" id="PS50887"/>
    </source>
</evidence>
<dbReference type="RefSeq" id="WP_239039653.1">
    <property type="nucleotide sequence ID" value="NZ_BAAAEY010000001.1"/>
</dbReference>
<dbReference type="SMART" id="SM00267">
    <property type="entry name" value="GGDEF"/>
    <property type="match status" value="1"/>
</dbReference>
<evidence type="ECO:0000313" key="7">
    <source>
        <dbReference type="EMBL" id="SMR73443.1"/>
    </source>
</evidence>
<feature type="domain" description="HAMP" evidence="5">
    <location>
        <begin position="317"/>
        <end position="368"/>
    </location>
</feature>
<protein>
    <recommendedName>
        <fullName evidence="1">diguanylate cyclase</fullName>
        <ecNumber evidence="1">2.7.7.65</ecNumber>
    </recommendedName>
</protein>
<name>A0ABY1RYZ5_9GAMM</name>
<feature type="transmembrane region" description="Helical" evidence="4">
    <location>
        <begin position="294"/>
        <end position="315"/>
    </location>
</feature>
<evidence type="ECO:0000313" key="8">
    <source>
        <dbReference type="Proteomes" id="UP001159257"/>
    </source>
</evidence>
<dbReference type="InterPro" id="IPR050469">
    <property type="entry name" value="Diguanylate_Cyclase"/>
</dbReference>
<dbReference type="InterPro" id="IPR029787">
    <property type="entry name" value="Nucleotide_cyclase"/>
</dbReference>
<dbReference type="Proteomes" id="UP001159257">
    <property type="component" value="Unassembled WGS sequence"/>
</dbReference>
<dbReference type="Gene3D" id="6.10.340.10">
    <property type="match status" value="1"/>
</dbReference>
<organism evidence="7 8">
    <name type="scientific">Marinobacterium sediminicola</name>
    <dbReference type="NCBI Taxonomy" id="518898"/>
    <lineage>
        <taxon>Bacteria</taxon>
        <taxon>Pseudomonadati</taxon>
        <taxon>Pseudomonadota</taxon>
        <taxon>Gammaproteobacteria</taxon>
        <taxon>Oceanospirillales</taxon>
        <taxon>Oceanospirillaceae</taxon>
        <taxon>Marinobacterium</taxon>
    </lineage>
</organism>
<reference evidence="7 8" key="1">
    <citation type="submission" date="2017-05" db="EMBL/GenBank/DDBJ databases">
        <authorList>
            <person name="Varghese N."/>
            <person name="Submissions S."/>
        </authorList>
    </citation>
    <scope>NUCLEOTIDE SEQUENCE [LARGE SCALE GENOMIC DNA]</scope>
    <source>
        <strain evidence="7 8">CGMCC 1.7287</strain>
    </source>
</reference>
<feature type="coiled-coil region" evidence="3">
    <location>
        <begin position="363"/>
        <end position="390"/>
    </location>
</feature>
<keyword evidence="8" id="KW-1185">Reference proteome</keyword>
<dbReference type="PANTHER" id="PTHR45138:SF9">
    <property type="entry name" value="DIGUANYLATE CYCLASE DGCM-RELATED"/>
    <property type="match status" value="1"/>
</dbReference>
<dbReference type="Gene3D" id="3.30.70.270">
    <property type="match status" value="1"/>
</dbReference>
<evidence type="ECO:0000259" key="5">
    <source>
        <dbReference type="PROSITE" id="PS50885"/>
    </source>
</evidence>
<dbReference type="PROSITE" id="PS50887">
    <property type="entry name" value="GGDEF"/>
    <property type="match status" value="1"/>
</dbReference>
<keyword evidence="4" id="KW-0812">Transmembrane</keyword>
<comment type="catalytic activity">
    <reaction evidence="2">
        <text>2 GTP = 3',3'-c-di-GMP + 2 diphosphate</text>
        <dbReference type="Rhea" id="RHEA:24898"/>
        <dbReference type="ChEBI" id="CHEBI:33019"/>
        <dbReference type="ChEBI" id="CHEBI:37565"/>
        <dbReference type="ChEBI" id="CHEBI:58805"/>
        <dbReference type="EC" id="2.7.7.65"/>
    </reaction>
</comment>
<keyword evidence="4" id="KW-0472">Membrane</keyword>
<keyword evidence="3" id="KW-0175">Coiled coil</keyword>
<sequence length="557" mass="62726">MFVQRHSIGTRLNLIIGVIFGLYLIVVSAVGYVMYRQYDGFSNLASTHFGRAMAAAELTRDAEIIAAEVFEIMVGSRRSISAGNQRTENLASLYQTARDRLEQLGATEQLDSQTRAELERWQEPFFESLSQLGDQLDREESLRVFQLQRFDELFLLLQQLPLDSLNSFSTNEHLFVSHALAALTSAAAGMSAERPGHIEQLEKSCRQSIQRMQALPMDDIKWKRLAAKFDLVLPATFESRQPFLQNARATLATARHTRVLAQKLTSATYNYHLQLKASAQEAIADYQRLIRHSLLGLLLSSLALIAVTIGAILYIRRHIVSRINRLSHAMQDHLNGNPVPIPQSGQDEISVMGATFSVFVDARREAERQLETANQHLHQVNQNLKELSVTDALTGVYNRRQFDQKLEQEWRRARRQGENLALIMADVDLFKRFNDAFGHQQGDSCLRRVAQEMLSQLNRSGDIIARYGGEEFIILLPGLDLQQAAQLAEKLRSVVYALNIPHHSPSGRVTISLGVAAEVPCQERRMESLVHDADQALYSAKDQGRNRVCLSAPEVSE</sequence>
<dbReference type="EC" id="2.7.7.65" evidence="1"/>
<dbReference type="Pfam" id="PF00990">
    <property type="entry name" value="GGDEF"/>
    <property type="match status" value="1"/>
</dbReference>
<dbReference type="InterPro" id="IPR003660">
    <property type="entry name" value="HAMP_dom"/>
</dbReference>
<dbReference type="InterPro" id="IPR000160">
    <property type="entry name" value="GGDEF_dom"/>
</dbReference>
<dbReference type="PANTHER" id="PTHR45138">
    <property type="entry name" value="REGULATORY COMPONENTS OF SENSORY TRANSDUCTION SYSTEM"/>
    <property type="match status" value="1"/>
</dbReference>
<feature type="transmembrane region" description="Helical" evidence="4">
    <location>
        <begin position="12"/>
        <end position="35"/>
    </location>
</feature>
<dbReference type="InterPro" id="IPR043128">
    <property type="entry name" value="Rev_trsase/Diguanyl_cyclase"/>
</dbReference>
<dbReference type="EMBL" id="FXWV01000004">
    <property type="protein sequence ID" value="SMR73443.1"/>
    <property type="molecule type" value="Genomic_DNA"/>
</dbReference>
<proteinExistence type="predicted"/>
<dbReference type="CDD" id="cd01949">
    <property type="entry name" value="GGDEF"/>
    <property type="match status" value="1"/>
</dbReference>
<evidence type="ECO:0000256" key="2">
    <source>
        <dbReference type="ARBA" id="ARBA00034247"/>
    </source>
</evidence>
<gene>
    <name evidence="7" type="ORF">SAMN04487964_104105</name>
</gene>
<dbReference type="SUPFAM" id="SSF55073">
    <property type="entry name" value="Nucleotide cyclase"/>
    <property type="match status" value="1"/>
</dbReference>
<comment type="caution">
    <text evidence="7">The sequence shown here is derived from an EMBL/GenBank/DDBJ whole genome shotgun (WGS) entry which is preliminary data.</text>
</comment>
<evidence type="ECO:0000256" key="1">
    <source>
        <dbReference type="ARBA" id="ARBA00012528"/>
    </source>
</evidence>
<keyword evidence="4" id="KW-1133">Transmembrane helix</keyword>